<dbReference type="EMBL" id="JAKJXP020000065">
    <property type="protein sequence ID" value="KAK7750398.1"/>
    <property type="molecule type" value="Genomic_DNA"/>
</dbReference>
<keyword evidence="5 9" id="KW-1133">Transmembrane helix</keyword>
<dbReference type="InterPro" id="IPR020846">
    <property type="entry name" value="MFS_dom"/>
</dbReference>
<dbReference type="InterPro" id="IPR036259">
    <property type="entry name" value="MFS_trans_sf"/>
</dbReference>
<evidence type="ECO:0000256" key="3">
    <source>
        <dbReference type="ARBA" id="ARBA00022448"/>
    </source>
</evidence>
<keyword evidence="12" id="KW-1185">Reference proteome</keyword>
<evidence type="ECO:0000256" key="2">
    <source>
        <dbReference type="ARBA" id="ARBA00010992"/>
    </source>
</evidence>
<dbReference type="FunFam" id="1.20.1250.20:FF:000134">
    <property type="entry name" value="MFS sugar transporter protein"/>
    <property type="match status" value="1"/>
</dbReference>
<dbReference type="PANTHER" id="PTHR48022:SF46">
    <property type="entry name" value="SUGAR TRANSPORTER, PUTATIVE (AFU_ORTHOLOGUE AFUA_1G11830)-RELATED"/>
    <property type="match status" value="1"/>
</dbReference>
<gene>
    <name evidence="11" type="ORF">SLS62_007697</name>
</gene>
<evidence type="ECO:0000256" key="9">
    <source>
        <dbReference type="SAM" id="Phobius"/>
    </source>
</evidence>
<feature type="compositionally biased region" description="Polar residues" evidence="8">
    <location>
        <begin position="505"/>
        <end position="521"/>
    </location>
</feature>
<keyword evidence="7" id="KW-0175">Coiled coil</keyword>
<dbReference type="PANTHER" id="PTHR48022">
    <property type="entry name" value="PLASTIDIC GLUCOSE TRANSPORTER 4"/>
    <property type="match status" value="1"/>
</dbReference>
<keyword evidence="4 9" id="KW-0812">Transmembrane</keyword>
<evidence type="ECO:0000313" key="11">
    <source>
        <dbReference type="EMBL" id="KAK7750398.1"/>
    </source>
</evidence>
<keyword evidence="3" id="KW-0813">Transport</keyword>
<comment type="caution">
    <text evidence="11">The sequence shown here is derived from an EMBL/GenBank/DDBJ whole genome shotgun (WGS) entry which is preliminary data.</text>
</comment>
<evidence type="ECO:0000256" key="1">
    <source>
        <dbReference type="ARBA" id="ARBA00004141"/>
    </source>
</evidence>
<feature type="domain" description="Major facilitator superfamily (MFS) profile" evidence="10">
    <location>
        <begin position="1"/>
        <end position="483"/>
    </location>
</feature>
<evidence type="ECO:0000313" key="12">
    <source>
        <dbReference type="Proteomes" id="UP001320420"/>
    </source>
</evidence>
<dbReference type="PROSITE" id="PS50850">
    <property type="entry name" value="MFS"/>
    <property type="match status" value="1"/>
</dbReference>
<dbReference type="InterPro" id="IPR003663">
    <property type="entry name" value="Sugar/inositol_transpt"/>
</dbReference>
<feature type="region of interest" description="Disordered" evidence="8">
    <location>
        <begin position="502"/>
        <end position="543"/>
    </location>
</feature>
<dbReference type="PRINTS" id="PR00171">
    <property type="entry name" value="SUGRTRNSPORT"/>
</dbReference>
<sequence>MVLYGYDASVFNAAQGSANWLDWFDLDPKVDANIIGLINTAYTIGAIVAGWFLGGPVADRFGRRVGMAAGCFLTIIATFLQAFAPYHNLGCFVGGRVLIGLGQGMALTAGPVYINEVSPTAIRGHIMTFWQLNFSVGSFIAYWIAFACNSLDGYLVANVWYYRKEYHKIGTPIKCQLLIPGVAVHKETLGHWDWRMVVIFQLLVPTIICILLPFQPESPRWWIKRHNNVEEARKALRQIRETEQEVEEELQGIRDAVEYEREAVGSGSGFSSYLALFRDRSVRKRLYLAFVLNVGQQLSGQGTLNNYSSAIYKTIWPTSETITLINALNATCGILFTLNAVWTADRFGRRWLLIVGALGMAACMLVVPVIGLATPDVVSADGLTTTKTQPTGIAIVVMLFLFIFFYKPSWGAAVWIWTAEVFSMNVRAQAVGMCSQMQNVANTIFQQFFPLFLNNVGLRCLFFFMAANVLLAAFVFFCIPETKQVPLEEIDTLFGGQNHVEKGGQLTSHQHHQSGPATATATAGEKGRAEGSSPPPPREIQDV</sequence>
<comment type="subcellular location">
    <subcellularLocation>
        <location evidence="1">Membrane</location>
        <topology evidence="1">Multi-pass membrane protein</topology>
    </subcellularLocation>
</comment>
<dbReference type="Pfam" id="PF00083">
    <property type="entry name" value="Sugar_tr"/>
    <property type="match status" value="1"/>
</dbReference>
<dbReference type="SUPFAM" id="SSF103473">
    <property type="entry name" value="MFS general substrate transporter"/>
    <property type="match status" value="1"/>
</dbReference>
<proteinExistence type="inferred from homology"/>
<evidence type="ECO:0000256" key="7">
    <source>
        <dbReference type="SAM" id="Coils"/>
    </source>
</evidence>
<feature type="transmembrane region" description="Helical" evidence="9">
    <location>
        <begin position="393"/>
        <end position="417"/>
    </location>
</feature>
<feature type="coiled-coil region" evidence="7">
    <location>
        <begin position="225"/>
        <end position="256"/>
    </location>
</feature>
<evidence type="ECO:0000256" key="8">
    <source>
        <dbReference type="SAM" id="MobiDB-lite"/>
    </source>
</evidence>
<feature type="transmembrane region" description="Helical" evidence="9">
    <location>
        <begin position="456"/>
        <end position="477"/>
    </location>
</feature>
<dbReference type="AlphaFoldDB" id="A0AAN9UYX0"/>
<dbReference type="GO" id="GO:0005351">
    <property type="term" value="F:carbohydrate:proton symporter activity"/>
    <property type="evidence" value="ECO:0007669"/>
    <property type="project" value="TreeGrafter"/>
</dbReference>
<protein>
    <recommendedName>
        <fullName evidence="10">Major facilitator superfamily (MFS) profile domain-containing protein</fullName>
    </recommendedName>
</protein>
<comment type="similarity">
    <text evidence="2">Belongs to the major facilitator superfamily. Sugar transporter (TC 2.A.1.1) family.</text>
</comment>
<dbReference type="PROSITE" id="PS00216">
    <property type="entry name" value="SUGAR_TRANSPORT_1"/>
    <property type="match status" value="2"/>
</dbReference>
<evidence type="ECO:0000256" key="6">
    <source>
        <dbReference type="ARBA" id="ARBA00023136"/>
    </source>
</evidence>
<feature type="transmembrane region" description="Helical" evidence="9">
    <location>
        <begin position="324"/>
        <end position="344"/>
    </location>
</feature>
<dbReference type="GO" id="GO:0016020">
    <property type="term" value="C:membrane"/>
    <property type="evidence" value="ECO:0007669"/>
    <property type="project" value="UniProtKB-SubCell"/>
</dbReference>
<evidence type="ECO:0000256" key="4">
    <source>
        <dbReference type="ARBA" id="ARBA00022692"/>
    </source>
</evidence>
<dbReference type="Gene3D" id="1.20.1250.20">
    <property type="entry name" value="MFS general substrate transporter like domains"/>
    <property type="match status" value="1"/>
</dbReference>
<feature type="transmembrane region" description="Helical" evidence="9">
    <location>
        <begin position="65"/>
        <end position="84"/>
    </location>
</feature>
<reference evidence="11 12" key="1">
    <citation type="submission" date="2024-02" db="EMBL/GenBank/DDBJ databases">
        <title>De novo assembly and annotation of 12 fungi associated with fruit tree decline syndrome in Ontario, Canada.</title>
        <authorList>
            <person name="Sulman M."/>
            <person name="Ellouze W."/>
            <person name="Ilyukhin E."/>
        </authorList>
    </citation>
    <scope>NUCLEOTIDE SEQUENCE [LARGE SCALE GENOMIC DNA]</scope>
    <source>
        <strain evidence="11 12">M11/M66-122</strain>
    </source>
</reference>
<feature type="transmembrane region" description="Helical" evidence="9">
    <location>
        <begin position="351"/>
        <end position="373"/>
    </location>
</feature>
<name>A0AAN9UYX0_9PEZI</name>
<evidence type="ECO:0000259" key="10">
    <source>
        <dbReference type="PROSITE" id="PS50850"/>
    </source>
</evidence>
<keyword evidence="6 9" id="KW-0472">Membrane</keyword>
<dbReference type="InterPro" id="IPR005828">
    <property type="entry name" value="MFS_sugar_transport-like"/>
</dbReference>
<dbReference type="InterPro" id="IPR005829">
    <property type="entry name" value="Sugar_transporter_CS"/>
</dbReference>
<dbReference type="Proteomes" id="UP001320420">
    <property type="component" value="Unassembled WGS sequence"/>
</dbReference>
<evidence type="ECO:0000256" key="5">
    <source>
        <dbReference type="ARBA" id="ARBA00022989"/>
    </source>
</evidence>
<organism evidence="11 12">
    <name type="scientific">Diatrype stigma</name>
    <dbReference type="NCBI Taxonomy" id="117547"/>
    <lineage>
        <taxon>Eukaryota</taxon>
        <taxon>Fungi</taxon>
        <taxon>Dikarya</taxon>
        <taxon>Ascomycota</taxon>
        <taxon>Pezizomycotina</taxon>
        <taxon>Sordariomycetes</taxon>
        <taxon>Xylariomycetidae</taxon>
        <taxon>Xylariales</taxon>
        <taxon>Diatrypaceae</taxon>
        <taxon>Diatrype</taxon>
    </lineage>
</organism>
<dbReference type="InterPro" id="IPR050360">
    <property type="entry name" value="MFS_Sugar_Transporters"/>
</dbReference>
<feature type="transmembrane region" description="Helical" evidence="9">
    <location>
        <begin position="194"/>
        <end position="214"/>
    </location>
</feature>
<feature type="transmembrane region" description="Helical" evidence="9">
    <location>
        <begin position="34"/>
        <end position="53"/>
    </location>
</feature>
<feature type="compositionally biased region" description="Pro residues" evidence="8">
    <location>
        <begin position="533"/>
        <end position="543"/>
    </location>
</feature>
<accession>A0AAN9UYX0</accession>
<dbReference type="PROSITE" id="PS00217">
    <property type="entry name" value="SUGAR_TRANSPORT_2"/>
    <property type="match status" value="1"/>
</dbReference>